<comment type="caution">
    <text evidence="2">The sequence shown here is derived from an EMBL/GenBank/DDBJ whole genome shotgun (WGS) entry which is preliminary data.</text>
</comment>
<protein>
    <submittedName>
        <fullName evidence="2">Acetyltransferase</fullName>
    </submittedName>
</protein>
<dbReference type="EMBL" id="AUZX01014212">
    <property type="protein sequence ID" value="EQD32798.1"/>
    <property type="molecule type" value="Genomic_DNA"/>
</dbReference>
<dbReference type="Pfam" id="PF13302">
    <property type="entry name" value="Acetyltransf_3"/>
    <property type="match status" value="1"/>
</dbReference>
<dbReference type="AlphaFoldDB" id="T0YI69"/>
<reference evidence="2" key="1">
    <citation type="submission" date="2013-08" db="EMBL/GenBank/DDBJ databases">
        <authorList>
            <person name="Mendez C."/>
            <person name="Richter M."/>
            <person name="Ferrer M."/>
            <person name="Sanchez J."/>
        </authorList>
    </citation>
    <scope>NUCLEOTIDE SEQUENCE</scope>
</reference>
<reference evidence="2" key="2">
    <citation type="journal article" date="2014" name="ISME J.">
        <title>Microbial stratification in low pH oxic and suboxic macroscopic growths along an acid mine drainage.</title>
        <authorList>
            <person name="Mendez-Garcia C."/>
            <person name="Mesa V."/>
            <person name="Sprenger R.R."/>
            <person name="Richter M."/>
            <person name="Diez M.S."/>
            <person name="Solano J."/>
            <person name="Bargiela R."/>
            <person name="Golyshina O.V."/>
            <person name="Manteca A."/>
            <person name="Ramos J.L."/>
            <person name="Gallego J.R."/>
            <person name="Llorente I."/>
            <person name="Martins Dos Santos V.A."/>
            <person name="Jensen O.N."/>
            <person name="Pelaez A.I."/>
            <person name="Sanchez J."/>
            <person name="Ferrer M."/>
        </authorList>
    </citation>
    <scope>NUCLEOTIDE SEQUENCE</scope>
</reference>
<accession>T0YI69</accession>
<dbReference type="GO" id="GO:0016747">
    <property type="term" value="F:acyltransferase activity, transferring groups other than amino-acyl groups"/>
    <property type="evidence" value="ECO:0007669"/>
    <property type="project" value="InterPro"/>
</dbReference>
<dbReference type="PROSITE" id="PS51186">
    <property type="entry name" value="GNAT"/>
    <property type="match status" value="1"/>
</dbReference>
<keyword evidence="2" id="KW-0808">Transferase</keyword>
<feature type="non-terminal residue" evidence="2">
    <location>
        <position position="119"/>
    </location>
</feature>
<dbReference type="InterPro" id="IPR000182">
    <property type="entry name" value="GNAT_dom"/>
</dbReference>
<dbReference type="CDD" id="cd04301">
    <property type="entry name" value="NAT_SF"/>
    <property type="match status" value="1"/>
</dbReference>
<name>T0YI69_9ZZZZ</name>
<dbReference type="InterPro" id="IPR016181">
    <property type="entry name" value="Acyl_CoA_acyltransferase"/>
</dbReference>
<evidence type="ECO:0000259" key="1">
    <source>
        <dbReference type="PROSITE" id="PS51186"/>
    </source>
</evidence>
<proteinExistence type="predicted"/>
<dbReference type="Gene3D" id="3.40.630.30">
    <property type="match status" value="1"/>
</dbReference>
<evidence type="ECO:0000313" key="2">
    <source>
        <dbReference type="EMBL" id="EQD32798.1"/>
    </source>
</evidence>
<sequence length="119" mass="13836">MLEGPQVRLRAPTEADYLAIFRWYNDAEIVAPFDRFEVDTWESFVSAIESAPNDPRSVAPRWIVEERADGRTLGFVGYYSPHPILEFLDVWYVVGDRERRGRGYGTEAVRLLVDHLFRT</sequence>
<feature type="domain" description="N-acetyltransferase" evidence="1">
    <location>
        <begin position="7"/>
        <end position="119"/>
    </location>
</feature>
<gene>
    <name evidence="2" type="ORF">B1A_19264</name>
</gene>
<dbReference type="SUPFAM" id="SSF55729">
    <property type="entry name" value="Acyl-CoA N-acyltransferases (Nat)"/>
    <property type="match status" value="1"/>
</dbReference>
<organism evidence="2">
    <name type="scientific">mine drainage metagenome</name>
    <dbReference type="NCBI Taxonomy" id="410659"/>
    <lineage>
        <taxon>unclassified sequences</taxon>
        <taxon>metagenomes</taxon>
        <taxon>ecological metagenomes</taxon>
    </lineage>
</organism>